<organism evidence="2 3">
    <name type="scientific">Bradyrhizobium canariense</name>
    <dbReference type="NCBI Taxonomy" id="255045"/>
    <lineage>
        <taxon>Bacteria</taxon>
        <taxon>Pseudomonadati</taxon>
        <taxon>Pseudomonadota</taxon>
        <taxon>Alphaproteobacteria</taxon>
        <taxon>Hyphomicrobiales</taxon>
        <taxon>Nitrobacteraceae</taxon>
        <taxon>Bradyrhizobium</taxon>
    </lineage>
</organism>
<dbReference type="Proteomes" id="UP000243904">
    <property type="component" value="Chromosome I"/>
</dbReference>
<reference evidence="3" key="1">
    <citation type="submission" date="2016-10" db="EMBL/GenBank/DDBJ databases">
        <authorList>
            <person name="Varghese N."/>
            <person name="Submissions S."/>
        </authorList>
    </citation>
    <scope>NUCLEOTIDE SEQUENCE [LARGE SCALE GENOMIC DNA]</scope>
    <source>
        <strain evidence="3">GAS369</strain>
    </source>
</reference>
<feature type="domain" description="Dual OB-containing" evidence="1">
    <location>
        <begin position="9"/>
        <end position="226"/>
    </location>
</feature>
<dbReference type="AlphaFoldDB" id="A0A1H2BC68"/>
<protein>
    <recommendedName>
        <fullName evidence="1">Dual OB-containing domain-containing protein</fullName>
    </recommendedName>
</protein>
<sequence length="236" mass="26355">MAYLPPYTKSFLCLANSRKPGGHCVAGRTFNQQSYTEWLRPVSTRNTHEISDAELTYADGTGAKLLDVIKVTCSQSQPLYYQTENHVIAPVCWEKLQSTTWNHVTAATETTNGALWHDGLSSYHGMNDKVPEAIAQILTNSLMLVNPQTLTLVVAQESKYIGGYERRVRAEFSYNNTQYNFVVTDPWIETKYFALPDGKYNVPTSRLCLSLPEILNGNATKLVAAVITPENVTGRQ</sequence>
<dbReference type="EMBL" id="LT629750">
    <property type="protein sequence ID" value="SDT55821.1"/>
    <property type="molecule type" value="Genomic_DNA"/>
</dbReference>
<gene>
    <name evidence="2" type="ORF">SAMN05444158_7021</name>
</gene>
<dbReference type="RefSeq" id="WP_146690577.1">
    <property type="nucleotide sequence ID" value="NZ_LT629750.1"/>
</dbReference>
<evidence type="ECO:0000313" key="3">
    <source>
        <dbReference type="Proteomes" id="UP000243904"/>
    </source>
</evidence>
<keyword evidence="3" id="KW-1185">Reference proteome</keyword>
<proteinExistence type="predicted"/>
<dbReference type="Pfam" id="PF22557">
    <property type="entry name" value="DuOB"/>
    <property type="match status" value="1"/>
</dbReference>
<dbReference type="InterPro" id="IPR054335">
    <property type="entry name" value="DuOB_dom"/>
</dbReference>
<evidence type="ECO:0000313" key="2">
    <source>
        <dbReference type="EMBL" id="SDT55821.1"/>
    </source>
</evidence>
<accession>A0A1H2BC68</accession>
<evidence type="ECO:0000259" key="1">
    <source>
        <dbReference type="Pfam" id="PF22557"/>
    </source>
</evidence>
<name>A0A1H2BC68_9BRAD</name>